<name>A0A1M6KFK0_9FIRM</name>
<sequence>MGELFLTVFEMSLKAGYVILILLLIRPLLKKAPKVISYALWAVVAFRLAVPFSVESLFSIMPQEIRLVSVTHRPSYQQGFQANGPDPANFPAAFTGVGEVPLTILQVLAYVWLTGVIALLLYGVISVFILQGKLKNARQIGENVYEDPNLRTPFVLGLAKPRIYLPAGLDTTQRSYIMLHEKAHIRRKDHIVKAAAYILVSVHWFNPLVWLAFWLMCNDMELSCDEKVLKTHEDIKKPYAELLLSFAAGEHVLGGGAIAFGEVNVKERIKNVLNYKKPAFWVIIAAIIAAVVLAAGLFTDPVNVRTDGDRLASRLLEYKTPYVGDNAKVGNIIYLLPLPENAVYDSFELFTDNEPYGITVNVRTDSKTRNYYIHGADQQPFSDNAVIMFALIGNVENIIFRLDDGKGPYAMQFTREWANTRYGKDVRDFAESREVFAGWLKSLLADDSQ</sequence>
<evidence type="ECO:0000256" key="1">
    <source>
        <dbReference type="SAM" id="Phobius"/>
    </source>
</evidence>
<feature type="domain" description="Peptidase M56" evidence="2">
    <location>
        <begin position="7"/>
        <end position="271"/>
    </location>
</feature>
<dbReference type="PANTHER" id="PTHR34978">
    <property type="entry name" value="POSSIBLE SENSOR-TRANSDUCER PROTEIN BLAR"/>
    <property type="match status" value="1"/>
</dbReference>
<feature type="transmembrane region" description="Helical" evidence="1">
    <location>
        <begin position="12"/>
        <end position="29"/>
    </location>
</feature>
<keyword evidence="5" id="KW-1185">Reference proteome</keyword>
<evidence type="ECO:0000259" key="2">
    <source>
        <dbReference type="Pfam" id="PF05569"/>
    </source>
</evidence>
<dbReference type="RefSeq" id="WP_149679686.1">
    <property type="nucleotide sequence ID" value="NZ_DAONMB010000071.1"/>
</dbReference>
<protein>
    <submittedName>
        <fullName evidence="4">Signal transducer regulating beta-lactamase production, contains metallopeptidase domain</fullName>
    </submittedName>
</protein>
<organism evidence="4 5">
    <name type="scientific">Thermoclostridium caenicola</name>
    <dbReference type="NCBI Taxonomy" id="659425"/>
    <lineage>
        <taxon>Bacteria</taxon>
        <taxon>Bacillati</taxon>
        <taxon>Bacillota</taxon>
        <taxon>Clostridia</taxon>
        <taxon>Eubacteriales</taxon>
        <taxon>Oscillospiraceae</taxon>
        <taxon>Thermoclostridium</taxon>
    </lineage>
</organism>
<dbReference type="Pfam" id="PF16107">
    <property type="entry name" value="DUF4825"/>
    <property type="match status" value="1"/>
</dbReference>
<feature type="transmembrane region" description="Helical" evidence="1">
    <location>
        <begin position="194"/>
        <end position="216"/>
    </location>
</feature>
<dbReference type="InterPro" id="IPR008756">
    <property type="entry name" value="Peptidase_M56"/>
</dbReference>
<keyword evidence="1" id="KW-1133">Transmembrane helix</keyword>
<dbReference type="EMBL" id="FQZP01000078">
    <property type="protein sequence ID" value="SHJ57698.1"/>
    <property type="molecule type" value="Genomic_DNA"/>
</dbReference>
<evidence type="ECO:0000313" key="4">
    <source>
        <dbReference type="EMBL" id="SHJ57698.1"/>
    </source>
</evidence>
<dbReference type="PANTHER" id="PTHR34978:SF3">
    <property type="entry name" value="SLR0241 PROTEIN"/>
    <property type="match status" value="1"/>
</dbReference>
<feature type="domain" description="DUF4825" evidence="3">
    <location>
        <begin position="315"/>
        <end position="410"/>
    </location>
</feature>
<feature type="transmembrane region" description="Helical" evidence="1">
    <location>
        <begin position="109"/>
        <end position="130"/>
    </location>
</feature>
<feature type="transmembrane region" description="Helical" evidence="1">
    <location>
        <begin position="279"/>
        <end position="298"/>
    </location>
</feature>
<keyword evidence="1" id="KW-0812">Transmembrane</keyword>
<dbReference type="AlphaFoldDB" id="A0A1M6KFK0"/>
<gene>
    <name evidence="4" type="ORF">SAMN05444373_10782</name>
</gene>
<dbReference type="Pfam" id="PF05569">
    <property type="entry name" value="Peptidase_M56"/>
    <property type="match status" value="1"/>
</dbReference>
<dbReference type="InterPro" id="IPR052173">
    <property type="entry name" value="Beta-lactam_resp_regulator"/>
</dbReference>
<dbReference type="Proteomes" id="UP000324781">
    <property type="component" value="Unassembled WGS sequence"/>
</dbReference>
<evidence type="ECO:0000313" key="5">
    <source>
        <dbReference type="Proteomes" id="UP000324781"/>
    </source>
</evidence>
<feature type="transmembrane region" description="Helical" evidence="1">
    <location>
        <begin position="36"/>
        <end position="54"/>
    </location>
</feature>
<proteinExistence type="predicted"/>
<evidence type="ECO:0000259" key="3">
    <source>
        <dbReference type="Pfam" id="PF16107"/>
    </source>
</evidence>
<dbReference type="CDD" id="cd07341">
    <property type="entry name" value="M56_BlaR1_MecR1_like"/>
    <property type="match status" value="1"/>
</dbReference>
<accession>A0A1M6KFK0</accession>
<dbReference type="OrthoDB" id="9804799at2"/>
<dbReference type="InterPro" id="IPR032250">
    <property type="entry name" value="DUF4825"/>
</dbReference>
<reference evidence="4 5" key="1">
    <citation type="submission" date="2016-11" db="EMBL/GenBank/DDBJ databases">
        <authorList>
            <person name="Varghese N."/>
            <person name="Submissions S."/>
        </authorList>
    </citation>
    <scope>NUCLEOTIDE SEQUENCE [LARGE SCALE GENOMIC DNA]</scope>
    <source>
        <strain evidence="4 5">DSM 19027</strain>
    </source>
</reference>
<keyword evidence="1" id="KW-0472">Membrane</keyword>